<dbReference type="EnsemblPlants" id="Zm00001eb257990_T001">
    <property type="protein sequence ID" value="Zm00001eb257990_P001"/>
    <property type="gene ID" value="Zm00001eb257990"/>
</dbReference>
<evidence type="ECO:0000256" key="1">
    <source>
        <dbReference type="SAM" id="MobiDB-lite"/>
    </source>
</evidence>
<reference evidence="2" key="2">
    <citation type="submission" date="2019-07" db="EMBL/GenBank/DDBJ databases">
        <authorList>
            <person name="Seetharam A."/>
            <person name="Woodhouse M."/>
            <person name="Cannon E."/>
        </authorList>
    </citation>
    <scope>NUCLEOTIDE SEQUENCE [LARGE SCALE GENOMIC DNA]</scope>
    <source>
        <strain evidence="2">cv. B73</strain>
    </source>
</reference>
<dbReference type="Proteomes" id="UP000007305">
    <property type="component" value="Chromosome 5"/>
</dbReference>
<keyword evidence="3" id="KW-1185">Reference proteome</keyword>
<reference evidence="3" key="1">
    <citation type="journal article" date="2009" name="Science">
        <title>The B73 maize genome: complexity, diversity, and dynamics.</title>
        <authorList>
            <person name="Schnable P.S."/>
            <person name="Ware D."/>
            <person name="Fulton R.S."/>
            <person name="Stein J.C."/>
            <person name="Wei F."/>
            <person name="Pasternak S."/>
            <person name="Liang C."/>
            <person name="Zhang J."/>
            <person name="Fulton L."/>
            <person name="Graves T.A."/>
            <person name="Minx P."/>
            <person name="Reily A.D."/>
            <person name="Courtney L."/>
            <person name="Kruchowski S.S."/>
            <person name="Tomlinson C."/>
            <person name="Strong C."/>
            <person name="Delehaunty K."/>
            <person name="Fronick C."/>
            <person name="Courtney B."/>
            <person name="Rock S.M."/>
            <person name="Belter E."/>
            <person name="Du F."/>
            <person name="Kim K."/>
            <person name="Abbott R.M."/>
            <person name="Cotton M."/>
            <person name="Levy A."/>
            <person name="Marchetto P."/>
            <person name="Ochoa K."/>
            <person name="Jackson S.M."/>
            <person name="Gillam B."/>
            <person name="Chen W."/>
            <person name="Yan L."/>
            <person name="Higginbotham J."/>
            <person name="Cardenas M."/>
            <person name="Waligorski J."/>
            <person name="Applebaum E."/>
            <person name="Phelps L."/>
            <person name="Falcone J."/>
            <person name="Kanchi K."/>
            <person name="Thane T."/>
            <person name="Scimone A."/>
            <person name="Thane N."/>
            <person name="Henke J."/>
            <person name="Wang T."/>
            <person name="Ruppert J."/>
            <person name="Shah N."/>
            <person name="Rotter K."/>
            <person name="Hodges J."/>
            <person name="Ingenthron E."/>
            <person name="Cordes M."/>
            <person name="Kohlberg S."/>
            <person name="Sgro J."/>
            <person name="Delgado B."/>
            <person name="Mead K."/>
            <person name="Chinwalla A."/>
            <person name="Leonard S."/>
            <person name="Crouse K."/>
            <person name="Collura K."/>
            <person name="Kudrna D."/>
            <person name="Currie J."/>
            <person name="He R."/>
            <person name="Angelova A."/>
            <person name="Rajasekar S."/>
            <person name="Mueller T."/>
            <person name="Lomeli R."/>
            <person name="Scara G."/>
            <person name="Ko A."/>
            <person name="Delaney K."/>
            <person name="Wissotski M."/>
            <person name="Lopez G."/>
            <person name="Campos D."/>
            <person name="Braidotti M."/>
            <person name="Ashley E."/>
            <person name="Golser W."/>
            <person name="Kim H."/>
            <person name="Lee S."/>
            <person name="Lin J."/>
            <person name="Dujmic Z."/>
            <person name="Kim W."/>
            <person name="Talag J."/>
            <person name="Zuccolo A."/>
            <person name="Fan C."/>
            <person name="Sebastian A."/>
            <person name="Kramer M."/>
            <person name="Spiegel L."/>
            <person name="Nascimento L."/>
            <person name="Zutavern T."/>
            <person name="Miller B."/>
            <person name="Ambroise C."/>
            <person name="Muller S."/>
            <person name="Spooner W."/>
            <person name="Narechania A."/>
            <person name="Ren L."/>
            <person name="Wei S."/>
            <person name="Kumari S."/>
            <person name="Faga B."/>
            <person name="Levy M.J."/>
            <person name="McMahan L."/>
            <person name="Van Buren P."/>
            <person name="Vaughn M.W."/>
            <person name="Ying K."/>
            <person name="Yeh C.-T."/>
            <person name="Emrich S.J."/>
            <person name="Jia Y."/>
            <person name="Kalyanaraman A."/>
            <person name="Hsia A.-P."/>
            <person name="Barbazuk W.B."/>
            <person name="Baucom R.S."/>
            <person name="Brutnell T.P."/>
            <person name="Carpita N.C."/>
            <person name="Chaparro C."/>
            <person name="Chia J.-M."/>
            <person name="Deragon J.-M."/>
            <person name="Estill J.C."/>
            <person name="Fu Y."/>
            <person name="Jeddeloh J.A."/>
            <person name="Han Y."/>
            <person name="Lee H."/>
            <person name="Li P."/>
            <person name="Lisch D.R."/>
            <person name="Liu S."/>
            <person name="Liu Z."/>
            <person name="Nagel D.H."/>
            <person name="McCann M.C."/>
            <person name="SanMiguel P."/>
            <person name="Myers A.M."/>
            <person name="Nettleton D."/>
            <person name="Nguyen J."/>
            <person name="Penning B.W."/>
            <person name="Ponnala L."/>
            <person name="Schneider K.L."/>
            <person name="Schwartz D.C."/>
            <person name="Sharma A."/>
            <person name="Soderlund C."/>
            <person name="Springer N.M."/>
            <person name="Sun Q."/>
            <person name="Wang H."/>
            <person name="Waterman M."/>
            <person name="Westerman R."/>
            <person name="Wolfgruber T.K."/>
            <person name="Yang L."/>
            <person name="Yu Y."/>
            <person name="Zhang L."/>
            <person name="Zhou S."/>
            <person name="Zhu Q."/>
            <person name="Bennetzen J.L."/>
            <person name="Dawe R.K."/>
            <person name="Jiang J."/>
            <person name="Jiang N."/>
            <person name="Presting G.G."/>
            <person name="Wessler S.R."/>
            <person name="Aluru S."/>
            <person name="Martienssen R.A."/>
            <person name="Clifton S.W."/>
            <person name="McCombie W.R."/>
            <person name="Wing R.A."/>
            <person name="Wilson R.K."/>
        </authorList>
    </citation>
    <scope>NUCLEOTIDE SEQUENCE [LARGE SCALE GENOMIC DNA]</scope>
    <source>
        <strain evidence="3">cv. B73</strain>
    </source>
</reference>
<feature type="region of interest" description="Disordered" evidence="1">
    <location>
        <begin position="139"/>
        <end position="169"/>
    </location>
</feature>
<dbReference type="Gramene" id="Zm00001eb257990_T001">
    <property type="protein sequence ID" value="Zm00001eb257990_P001"/>
    <property type="gene ID" value="Zm00001eb257990"/>
</dbReference>
<evidence type="ECO:0000313" key="2">
    <source>
        <dbReference type="EnsemblPlants" id="Zm00001eb257990_P001"/>
    </source>
</evidence>
<feature type="compositionally biased region" description="Basic residues" evidence="1">
    <location>
        <begin position="139"/>
        <end position="155"/>
    </location>
</feature>
<dbReference type="AlphaFoldDB" id="A0A804PR82"/>
<reference evidence="2" key="3">
    <citation type="submission" date="2021-05" db="UniProtKB">
        <authorList>
            <consortium name="EnsemblPlants"/>
        </authorList>
    </citation>
    <scope>IDENTIFICATION</scope>
    <source>
        <strain evidence="2">cv. B73</strain>
    </source>
</reference>
<organism evidence="2 3">
    <name type="scientific">Zea mays</name>
    <name type="common">Maize</name>
    <dbReference type="NCBI Taxonomy" id="4577"/>
    <lineage>
        <taxon>Eukaryota</taxon>
        <taxon>Viridiplantae</taxon>
        <taxon>Streptophyta</taxon>
        <taxon>Embryophyta</taxon>
        <taxon>Tracheophyta</taxon>
        <taxon>Spermatophyta</taxon>
        <taxon>Magnoliopsida</taxon>
        <taxon>Liliopsida</taxon>
        <taxon>Poales</taxon>
        <taxon>Poaceae</taxon>
        <taxon>PACMAD clade</taxon>
        <taxon>Panicoideae</taxon>
        <taxon>Andropogonodae</taxon>
        <taxon>Andropogoneae</taxon>
        <taxon>Tripsacinae</taxon>
        <taxon>Zea</taxon>
    </lineage>
</organism>
<sequence>MLFFFIAFRSTQFALYKQRSRPALSSQLGPGPRAKLPIYSTAGSAGQHAAGEELVRRVPPCACGRDRRAGAGPRGRRLGAGGAILPGVGFPRRQLGAAHGAGGADPEPRRDAAVVVPVRAGQARHGVRRRDLLRAHRAHRAGHPRGRAHRRRRLRAAAAGGRGGRRGRWRKVDGEGLLVDVVHHQRVPPEDRREEVPRRDPVAVVHDPEWMHAQRVALLCSALLCSPSYQYY</sequence>
<name>A0A804PR82_MAIZE</name>
<protein>
    <submittedName>
        <fullName evidence="2">Uncharacterized protein</fullName>
    </submittedName>
</protein>
<accession>A0A804PR82</accession>
<dbReference type="InParanoid" id="A0A804PR82"/>
<proteinExistence type="predicted"/>
<evidence type="ECO:0000313" key="3">
    <source>
        <dbReference type="Proteomes" id="UP000007305"/>
    </source>
</evidence>